<dbReference type="CDD" id="cd03801">
    <property type="entry name" value="GT4_PimA-like"/>
    <property type="match status" value="1"/>
</dbReference>
<keyword evidence="1" id="KW-0328">Glycosyltransferase</keyword>
<sequence>MVKVVHVSDCFLPRLGGIEIQLAELARMQHRAGHRVEVVTATPGGAGGDAAWAAAAGDRSGSPGVPVHRVVAPLPWELPVHPRTGRHVGRLYADLRPDVVHVHVGAVSPFGWAAVRAAARRRLPTVVTVHSMWDPATCAMYRALDAGAGWTGWPAVASTVSEAAAAPIRRVVGDRVPVRVVANGIDTAQWRPAGPGTPPDPGDRGDPGDSADSGDSGRRPGVHVVAVGRLAPRKQPLTLLAILRAARAELDGLGGRVPLYATVVGDGPARPLMDRYLRRHAMTDWVELAGRLDRDRVRAVLGSADVFLAPAIRESFGIAALEARLAGVPVVAYDRGGVADFVVSEKEGLLGGSPAELAAAVARLAGDDTLRGAIATYNRSTEPVRCTWPVVLADFDELYALARDRAGRSGP</sequence>
<dbReference type="Gene3D" id="3.40.50.2000">
    <property type="entry name" value="Glycogen Phosphorylase B"/>
    <property type="match status" value="2"/>
</dbReference>
<evidence type="ECO:0000259" key="4">
    <source>
        <dbReference type="Pfam" id="PF13439"/>
    </source>
</evidence>
<dbReference type="InterPro" id="IPR050194">
    <property type="entry name" value="Glycosyltransferase_grp1"/>
</dbReference>
<proteinExistence type="predicted"/>
<dbReference type="Proteomes" id="UP000199052">
    <property type="component" value="Unassembled WGS sequence"/>
</dbReference>
<evidence type="ECO:0000313" key="5">
    <source>
        <dbReference type="EMBL" id="SFG34004.1"/>
    </source>
</evidence>
<feature type="region of interest" description="Disordered" evidence="3">
    <location>
        <begin position="187"/>
        <end position="219"/>
    </location>
</feature>
<feature type="domain" description="Glycosyltransferase subfamily 4-like N-terminal" evidence="4">
    <location>
        <begin position="16"/>
        <end position="188"/>
    </location>
</feature>
<evidence type="ECO:0000313" key="6">
    <source>
        <dbReference type="Proteomes" id="UP000199052"/>
    </source>
</evidence>
<dbReference type="EMBL" id="FOOI01000005">
    <property type="protein sequence ID" value="SFG34004.1"/>
    <property type="molecule type" value="Genomic_DNA"/>
</dbReference>
<evidence type="ECO:0000256" key="3">
    <source>
        <dbReference type="SAM" id="MobiDB-lite"/>
    </source>
</evidence>
<dbReference type="SUPFAM" id="SSF53756">
    <property type="entry name" value="UDP-Glycosyltransferase/glycogen phosphorylase"/>
    <property type="match status" value="1"/>
</dbReference>
<dbReference type="AlphaFoldDB" id="A0A1I2R037"/>
<dbReference type="Pfam" id="PF13439">
    <property type="entry name" value="Glyco_transf_4"/>
    <property type="match status" value="1"/>
</dbReference>
<dbReference type="GO" id="GO:1901137">
    <property type="term" value="P:carbohydrate derivative biosynthetic process"/>
    <property type="evidence" value="ECO:0007669"/>
    <property type="project" value="UniProtKB-ARBA"/>
</dbReference>
<dbReference type="PANTHER" id="PTHR45947">
    <property type="entry name" value="SULFOQUINOVOSYL TRANSFERASE SQD2"/>
    <property type="match status" value="1"/>
</dbReference>
<dbReference type="PANTHER" id="PTHR45947:SF3">
    <property type="entry name" value="SULFOQUINOVOSYL TRANSFERASE SQD2"/>
    <property type="match status" value="1"/>
</dbReference>
<evidence type="ECO:0000256" key="1">
    <source>
        <dbReference type="ARBA" id="ARBA00022676"/>
    </source>
</evidence>
<protein>
    <submittedName>
        <fullName evidence="5">Glycosyltransferase involved in cell wall bisynthesis</fullName>
    </submittedName>
</protein>
<organism evidence="5 6">
    <name type="scientific">Actinopolymorpha cephalotaxi</name>
    <dbReference type="NCBI Taxonomy" id="504797"/>
    <lineage>
        <taxon>Bacteria</taxon>
        <taxon>Bacillati</taxon>
        <taxon>Actinomycetota</taxon>
        <taxon>Actinomycetes</taxon>
        <taxon>Propionibacteriales</taxon>
        <taxon>Actinopolymorphaceae</taxon>
        <taxon>Actinopolymorpha</taxon>
    </lineage>
</organism>
<keyword evidence="2 5" id="KW-0808">Transferase</keyword>
<dbReference type="STRING" id="504797.SAMN05421678_105190"/>
<gene>
    <name evidence="5" type="ORF">SAMN05421678_105190</name>
</gene>
<name>A0A1I2R037_9ACTN</name>
<accession>A0A1I2R037</accession>
<dbReference type="GO" id="GO:0016757">
    <property type="term" value="F:glycosyltransferase activity"/>
    <property type="evidence" value="ECO:0007669"/>
    <property type="project" value="UniProtKB-KW"/>
</dbReference>
<dbReference type="Pfam" id="PF13692">
    <property type="entry name" value="Glyco_trans_1_4"/>
    <property type="match status" value="1"/>
</dbReference>
<evidence type="ECO:0000256" key="2">
    <source>
        <dbReference type="ARBA" id="ARBA00022679"/>
    </source>
</evidence>
<reference evidence="5 6" key="1">
    <citation type="submission" date="2016-10" db="EMBL/GenBank/DDBJ databases">
        <authorList>
            <person name="de Groot N.N."/>
        </authorList>
    </citation>
    <scope>NUCLEOTIDE SEQUENCE [LARGE SCALE GENOMIC DNA]</scope>
    <source>
        <strain evidence="5 6">CPCC 202808</strain>
    </source>
</reference>
<dbReference type="InterPro" id="IPR028098">
    <property type="entry name" value="Glyco_trans_4-like_N"/>
</dbReference>